<dbReference type="FunFam" id="3.40.190.10:FF:000036">
    <property type="entry name" value="Dipeptide ABC transporter, substrate-binding protein"/>
    <property type="match status" value="1"/>
</dbReference>
<dbReference type="KEGG" id="bapa:BBC0178_005920"/>
<dbReference type="PANTHER" id="PTHR30290:SF38">
    <property type="entry name" value="D,D-DIPEPTIDE-BINDING PERIPLASMIC PROTEIN DDPA-RELATED"/>
    <property type="match status" value="1"/>
</dbReference>
<dbReference type="GO" id="GO:0043190">
    <property type="term" value="C:ATP-binding cassette (ABC) transporter complex"/>
    <property type="evidence" value="ECO:0007669"/>
    <property type="project" value="InterPro"/>
</dbReference>
<keyword evidence="3 4" id="KW-0732">Signal</keyword>
<feature type="chain" id="PRO_5012120685" evidence="4">
    <location>
        <begin position="27"/>
        <end position="534"/>
    </location>
</feature>
<dbReference type="Gene3D" id="3.90.76.10">
    <property type="entry name" value="Dipeptide-binding Protein, Domain 1"/>
    <property type="match status" value="1"/>
</dbReference>
<dbReference type="GO" id="GO:0042938">
    <property type="term" value="P:dipeptide transport"/>
    <property type="evidence" value="ECO:0007669"/>
    <property type="project" value="TreeGrafter"/>
</dbReference>
<dbReference type="Gene3D" id="3.10.105.10">
    <property type="entry name" value="Dipeptide-binding Protein, Domain 3"/>
    <property type="match status" value="1"/>
</dbReference>
<evidence type="ECO:0000256" key="3">
    <source>
        <dbReference type="ARBA" id="ARBA00022729"/>
    </source>
</evidence>
<dbReference type="RefSeq" id="WP_077970604.1">
    <property type="nucleotide sequence ID" value="NZ_CP015820.1"/>
</dbReference>
<evidence type="ECO:0000256" key="2">
    <source>
        <dbReference type="ARBA" id="ARBA00005695"/>
    </source>
</evidence>
<evidence type="ECO:0000313" key="7">
    <source>
        <dbReference type="Proteomes" id="UP000189660"/>
    </source>
</evidence>
<evidence type="ECO:0000259" key="5">
    <source>
        <dbReference type="Pfam" id="PF00496"/>
    </source>
</evidence>
<dbReference type="SUPFAM" id="SSF53850">
    <property type="entry name" value="Periplasmic binding protein-like II"/>
    <property type="match status" value="1"/>
</dbReference>
<protein>
    <submittedName>
        <fullName evidence="6">Dipeptide transport system substrate-binding protein</fullName>
    </submittedName>
</protein>
<dbReference type="CDD" id="cd08493">
    <property type="entry name" value="PBP2_DppA_like"/>
    <property type="match status" value="1"/>
</dbReference>
<evidence type="ECO:0000256" key="4">
    <source>
        <dbReference type="SAM" id="SignalP"/>
    </source>
</evidence>
<dbReference type="AlphaFoldDB" id="A0A1U9M9G3"/>
<accession>A0A1U9M9G3</accession>
<reference evidence="6 7" key="1">
    <citation type="submission" date="2016-11" db="EMBL/GenBank/DDBJ databases">
        <title>Comparative genomics of Bartonella apis.</title>
        <authorList>
            <person name="Engel P."/>
        </authorList>
    </citation>
    <scope>NUCLEOTIDE SEQUENCE [LARGE SCALE GENOMIC DNA]</scope>
    <source>
        <strain evidence="6 7">BBC0178</strain>
    </source>
</reference>
<dbReference type="EMBL" id="CP015820">
    <property type="protein sequence ID" value="AQT42089.1"/>
    <property type="molecule type" value="Genomic_DNA"/>
</dbReference>
<organism evidence="6 7">
    <name type="scientific">Bartonella apihabitans</name>
    <dbReference type="NCBI Taxonomy" id="2750929"/>
    <lineage>
        <taxon>Bacteria</taxon>
        <taxon>Pseudomonadati</taxon>
        <taxon>Pseudomonadota</taxon>
        <taxon>Alphaproteobacteria</taxon>
        <taxon>Hyphomicrobiales</taxon>
        <taxon>Bartonellaceae</taxon>
        <taxon>Bartonella</taxon>
    </lineage>
</organism>
<proteinExistence type="inferred from homology"/>
<dbReference type="PANTHER" id="PTHR30290">
    <property type="entry name" value="PERIPLASMIC BINDING COMPONENT OF ABC TRANSPORTER"/>
    <property type="match status" value="1"/>
</dbReference>
<dbReference type="InterPro" id="IPR000914">
    <property type="entry name" value="SBP_5_dom"/>
</dbReference>
<dbReference type="OrthoDB" id="9803988at2"/>
<dbReference type="Pfam" id="PF00496">
    <property type="entry name" value="SBP_bac_5"/>
    <property type="match status" value="1"/>
</dbReference>
<dbReference type="InterPro" id="IPR039424">
    <property type="entry name" value="SBP_5"/>
</dbReference>
<dbReference type="Proteomes" id="UP000189660">
    <property type="component" value="Chromosome"/>
</dbReference>
<feature type="signal peptide" evidence="4">
    <location>
        <begin position="1"/>
        <end position="26"/>
    </location>
</feature>
<comment type="similarity">
    <text evidence="2">Belongs to the bacterial solute-binding protein 5 family.</text>
</comment>
<dbReference type="InterPro" id="IPR030678">
    <property type="entry name" value="Peptide/Ni-bd"/>
</dbReference>
<dbReference type="GO" id="GO:0030288">
    <property type="term" value="C:outer membrane-bounded periplasmic space"/>
    <property type="evidence" value="ECO:0007669"/>
    <property type="project" value="TreeGrafter"/>
</dbReference>
<evidence type="ECO:0000256" key="1">
    <source>
        <dbReference type="ARBA" id="ARBA00004418"/>
    </source>
</evidence>
<dbReference type="PIRSF" id="PIRSF002741">
    <property type="entry name" value="MppA"/>
    <property type="match status" value="1"/>
</dbReference>
<name>A0A1U9M9G3_9HYPH</name>
<evidence type="ECO:0000313" key="6">
    <source>
        <dbReference type="EMBL" id="AQT42089.1"/>
    </source>
</evidence>
<sequence>MKILRTIALASVSVASLATLSLSANAKTLVYCSEASPEGFDPAAYTTGTTFDASAHTVYNGLVDFKKGTTEVIPALAESWDISPDGLEYTFHLRKGVHFHKTSYFSPSRDFNADDVVFSIERQWKKDHPWYSYAPGLSWQYFNSMGFGKLLKDVKKVDDHTVKITLNQPEAPFLADLAMNFISIMSKEYADKLQADGKMVELNAKPVGTGPFIFVSYQKDAVIRYKANPDYFEGKQPLDNLVFAITTDPSVRAQKLKAGECQVISNPAPADVAGLKANPDLVVKEQPGLNVAYLAYNTLQPPFDKVEVRQALNMAINKKTILEAVYEGAGTPAKTPIPPTMWSYNKSIEEDNYNPEAAKALLDKAGVKDLKMKIWAMPVSRPYMPNARRAAELMQADLGKIGVKVEIATMEWGEYVKQLREKERDGAVIMGWTGDNGDPDNFLSVLASCASIGSNNYANWCYEPFDKIISEAKKSADHEKRIELYEQAQAIFKQQAPWFVIANSTVAMPMSKKVKNYVIDPVGAHRFVNVDIDE</sequence>
<feature type="domain" description="Solute-binding protein family 5" evidence="5">
    <location>
        <begin position="71"/>
        <end position="452"/>
    </location>
</feature>
<gene>
    <name evidence="6" type="ORF">BBC0178_005920</name>
</gene>
<dbReference type="Gene3D" id="3.40.190.10">
    <property type="entry name" value="Periplasmic binding protein-like II"/>
    <property type="match status" value="1"/>
</dbReference>
<keyword evidence="7" id="KW-1185">Reference proteome</keyword>
<dbReference type="GO" id="GO:1904680">
    <property type="term" value="F:peptide transmembrane transporter activity"/>
    <property type="evidence" value="ECO:0007669"/>
    <property type="project" value="TreeGrafter"/>
</dbReference>
<comment type="subcellular location">
    <subcellularLocation>
        <location evidence="1">Periplasm</location>
    </subcellularLocation>
</comment>